<evidence type="ECO:0000256" key="3">
    <source>
        <dbReference type="HAMAP-Rule" id="MF_01812"/>
    </source>
</evidence>
<dbReference type="InterPro" id="IPR041380">
    <property type="entry name" value="Acetyltransf_17"/>
</dbReference>
<dbReference type="Pfam" id="PF13530">
    <property type="entry name" value="SCP2_2"/>
    <property type="match status" value="1"/>
</dbReference>
<dbReference type="Proteomes" id="UP000825228">
    <property type="component" value="Unassembled WGS sequence"/>
</dbReference>
<dbReference type="InterPro" id="IPR025559">
    <property type="entry name" value="Eis_dom"/>
</dbReference>
<feature type="active site" description="Proton acceptor; via carboxylate" evidence="3">
    <location>
        <position position="427"/>
    </location>
</feature>
<evidence type="ECO:0000259" key="4">
    <source>
        <dbReference type="Pfam" id="PF13530"/>
    </source>
</evidence>
<feature type="binding site" evidence="3">
    <location>
        <begin position="145"/>
        <end position="146"/>
    </location>
    <ligand>
        <name>acetyl-CoA</name>
        <dbReference type="ChEBI" id="CHEBI:57288"/>
    </ligand>
</feature>
<dbReference type="PANTHER" id="PTHR37817">
    <property type="entry name" value="N-ACETYLTRANSFERASE EIS"/>
    <property type="match status" value="1"/>
</dbReference>
<dbReference type="Gene3D" id="3.30.1050.10">
    <property type="entry name" value="SCP2 sterol-binding domain"/>
    <property type="match status" value="1"/>
</dbReference>
<sequence length="427" mass="45311">MVEIRLLRTPDELLASQQVFRAAMVGLPGLPVTREVVTTLREPGLTYGAYDASTLVGTTDSSTLVGTTDSSTLVGTTDSSTLVGTTDGGIGTLTLPGGAAVSHLAVTHVGVLPTHTRRGVVSALLRRQLRDARDAGHVVATLRASEAVIYGRYGYGVATSSLRAEVITARARLRDGVATSGTTRLIDRDGALDRQAAIVDENPSARPGFVSRLPIWWAAHRLREDDKPVWIAVHSTDGRDDGYVRYRPADPSQWWSGADRRVVVDDLHASTDAVFADLLRFLLRLDLVDRITFGAVPVDTVLPLLVHDRRAVRLQSTSDETWLRILDVDAALAARTYGAGPSVTITVDDDDLPENAGTVEVGPDGVHRVDGPGALRVHVRDLAAVLLGGTSWRSLAVAGLVTGDAAAPAAADTLFTTELAPFAGVGF</sequence>
<evidence type="ECO:0000313" key="6">
    <source>
        <dbReference type="EMBL" id="MBY6367485.1"/>
    </source>
</evidence>
<feature type="domain" description="Enhanced intracellular survival protein" evidence="4">
    <location>
        <begin position="328"/>
        <end position="422"/>
    </location>
</feature>
<evidence type="ECO:0000256" key="2">
    <source>
        <dbReference type="ARBA" id="ARBA00023315"/>
    </source>
</evidence>
<dbReference type="Pfam" id="PF13527">
    <property type="entry name" value="Acetyltransf_9"/>
    <property type="match status" value="1"/>
</dbReference>
<feature type="active site" description="Proton donor" evidence="3">
    <location>
        <position position="150"/>
    </location>
</feature>
<comment type="subunit">
    <text evidence="3">Homohexamer; trimer of dimers.</text>
</comment>
<organism evidence="6 7">
    <name type="scientific">Rhodococcoides corynebacterioides</name>
    <dbReference type="NCBI Taxonomy" id="53972"/>
    <lineage>
        <taxon>Bacteria</taxon>
        <taxon>Bacillati</taxon>
        <taxon>Actinomycetota</taxon>
        <taxon>Actinomycetes</taxon>
        <taxon>Mycobacteriales</taxon>
        <taxon>Nocardiaceae</taxon>
        <taxon>Rhodococcoides</taxon>
    </lineage>
</organism>
<dbReference type="Gene3D" id="3.40.630.30">
    <property type="match status" value="2"/>
</dbReference>
<name>A0ABS7P4Y8_9NOCA</name>
<dbReference type="Pfam" id="PF17668">
    <property type="entry name" value="Acetyltransf_17"/>
    <property type="match status" value="1"/>
</dbReference>
<dbReference type="InterPro" id="IPR051554">
    <property type="entry name" value="Acetyltransferase_Eis"/>
</dbReference>
<comment type="caution">
    <text evidence="6">The sequence shown here is derived from an EMBL/GenBank/DDBJ whole genome shotgun (WGS) entry which is preliminary data.</text>
</comment>
<feature type="domain" description="Eis-like acetyltransferase" evidence="5">
    <location>
        <begin position="208"/>
        <end position="324"/>
    </location>
</feature>
<evidence type="ECO:0000259" key="5">
    <source>
        <dbReference type="Pfam" id="PF17668"/>
    </source>
</evidence>
<keyword evidence="7" id="KW-1185">Reference proteome</keyword>
<reference evidence="6 7" key="1">
    <citation type="submission" date="2020-06" db="EMBL/GenBank/DDBJ databases">
        <title>Taxonomy, biology and ecology of Rhodococcus bacteria occurring in California pistachio and other woody hosts as revealed by genome sequence analyses.</title>
        <authorList>
            <person name="Gai Y."/>
            <person name="Riely B."/>
        </authorList>
    </citation>
    <scope>NUCLEOTIDE SEQUENCE [LARGE SCALE GENOMIC DNA]</scope>
    <source>
        <strain evidence="6 7">BP-281</strain>
    </source>
</reference>
<dbReference type="InterPro" id="IPR022902">
    <property type="entry name" value="NAcTrfase_Eis"/>
</dbReference>
<dbReference type="PANTHER" id="PTHR37817:SF1">
    <property type="entry name" value="N-ACETYLTRANSFERASE EIS"/>
    <property type="match status" value="1"/>
</dbReference>
<protein>
    <submittedName>
        <fullName evidence="6">GNAT family N-acetyltransferase</fullName>
    </submittedName>
</protein>
<accession>A0ABS7P4Y8</accession>
<dbReference type="HAMAP" id="MF_01812">
    <property type="entry name" value="Eis"/>
    <property type="match status" value="1"/>
</dbReference>
<dbReference type="SUPFAM" id="SSF55729">
    <property type="entry name" value="Acyl-CoA N-acyltransferases (Nat)"/>
    <property type="match status" value="1"/>
</dbReference>
<comment type="similarity">
    <text evidence="3">Belongs to the acetyltransferase Eis family.</text>
</comment>
<evidence type="ECO:0000313" key="7">
    <source>
        <dbReference type="Proteomes" id="UP000825228"/>
    </source>
</evidence>
<keyword evidence="1 3" id="KW-0808">Transferase</keyword>
<proteinExistence type="inferred from homology"/>
<dbReference type="SUPFAM" id="SSF55718">
    <property type="entry name" value="SCP-like"/>
    <property type="match status" value="1"/>
</dbReference>
<gene>
    <name evidence="6" type="ORF">HQ603_12025</name>
</gene>
<dbReference type="EMBL" id="JABUBU010000010">
    <property type="protein sequence ID" value="MBY6367485.1"/>
    <property type="molecule type" value="Genomic_DNA"/>
</dbReference>
<dbReference type="InterPro" id="IPR016181">
    <property type="entry name" value="Acyl_CoA_acyltransferase"/>
</dbReference>
<feature type="binding site" evidence="3">
    <location>
        <begin position="117"/>
        <end position="122"/>
    </location>
    <ligand>
        <name>acetyl-CoA</name>
        <dbReference type="ChEBI" id="CHEBI:57288"/>
    </ligand>
</feature>
<dbReference type="RefSeq" id="WP_222684768.1">
    <property type="nucleotide sequence ID" value="NZ_JABUBT010000006.1"/>
</dbReference>
<feature type="binding site" evidence="3">
    <location>
        <begin position="109"/>
        <end position="111"/>
    </location>
    <ligand>
        <name>acetyl-CoA</name>
        <dbReference type="ChEBI" id="CHEBI:57288"/>
    </ligand>
</feature>
<evidence type="ECO:0000256" key="1">
    <source>
        <dbReference type="ARBA" id="ARBA00022679"/>
    </source>
</evidence>
<dbReference type="InterPro" id="IPR036527">
    <property type="entry name" value="SCP2_sterol-bd_dom_sf"/>
</dbReference>
<keyword evidence="2 3" id="KW-0012">Acyltransferase</keyword>